<organism evidence="1 2">
    <name type="scientific">Alkalilimnicola ehrlichii</name>
    <dbReference type="NCBI Taxonomy" id="351052"/>
    <lineage>
        <taxon>Bacteria</taxon>
        <taxon>Pseudomonadati</taxon>
        <taxon>Pseudomonadota</taxon>
        <taxon>Gammaproteobacteria</taxon>
        <taxon>Chromatiales</taxon>
        <taxon>Ectothiorhodospiraceae</taxon>
        <taxon>Alkalilimnicola</taxon>
    </lineage>
</organism>
<comment type="caution">
    <text evidence="1">The sequence shown here is derived from an EMBL/GenBank/DDBJ whole genome shotgun (WGS) entry which is preliminary data.</text>
</comment>
<accession>A0A3E0WZM0</accession>
<keyword evidence="2" id="KW-1185">Reference proteome</keyword>
<proteinExistence type="predicted"/>
<dbReference type="Proteomes" id="UP000256763">
    <property type="component" value="Unassembled WGS sequence"/>
</dbReference>
<evidence type="ECO:0000313" key="1">
    <source>
        <dbReference type="EMBL" id="RFA37829.1"/>
    </source>
</evidence>
<reference evidence="2" key="1">
    <citation type="submission" date="2017-05" db="EMBL/GenBank/DDBJ databases">
        <authorList>
            <person name="Sharma S."/>
            <person name="Sidhu C."/>
            <person name="Pinnaka A.K."/>
        </authorList>
    </citation>
    <scope>NUCLEOTIDE SEQUENCE [LARGE SCALE GENOMIC DNA]</scope>
    <source>
        <strain evidence="2">AK93</strain>
    </source>
</reference>
<evidence type="ECO:0000313" key="2">
    <source>
        <dbReference type="Proteomes" id="UP000256763"/>
    </source>
</evidence>
<sequence>MLPYLIFPLLAAGAVARPLSRNASYFSIAAVVAMYGVVMAIRQDVGVDWQEYVRWFQIMEQHPFTRENVERGYFYLNVYLRRMGGEVSAVFFWLLRLPCLVQRS</sequence>
<name>A0A3E0WZM0_9GAMM</name>
<dbReference type="EMBL" id="NFZW01000006">
    <property type="protein sequence ID" value="RFA37829.1"/>
    <property type="molecule type" value="Genomic_DNA"/>
</dbReference>
<protein>
    <submittedName>
        <fullName evidence="1">Uncharacterized protein</fullName>
    </submittedName>
</protein>
<dbReference type="AlphaFoldDB" id="A0A3E0WZM0"/>
<gene>
    <name evidence="1" type="ORF">CAL65_07780</name>
</gene>